<proteinExistence type="predicted"/>
<sequence length="144" mass="16885">MLECVKEIESTYVPVDEFLQIESQLKNEWSKIEAIPGISKFHSFHKYSDDMIIWFELVAISPLVTNIKTDITTISYFYYYGSVIDEILQIESQLKNEWSKMEAIPGISKFHSFHKYSDDMIIVKEKGCEDDEIHCFPIFKKGNK</sequence>
<accession>A0A1J1IXN3</accession>
<evidence type="ECO:0000313" key="2">
    <source>
        <dbReference type="Proteomes" id="UP000183832"/>
    </source>
</evidence>
<organism evidence="1 2">
    <name type="scientific">Clunio marinus</name>
    <dbReference type="NCBI Taxonomy" id="568069"/>
    <lineage>
        <taxon>Eukaryota</taxon>
        <taxon>Metazoa</taxon>
        <taxon>Ecdysozoa</taxon>
        <taxon>Arthropoda</taxon>
        <taxon>Hexapoda</taxon>
        <taxon>Insecta</taxon>
        <taxon>Pterygota</taxon>
        <taxon>Neoptera</taxon>
        <taxon>Endopterygota</taxon>
        <taxon>Diptera</taxon>
        <taxon>Nematocera</taxon>
        <taxon>Chironomoidea</taxon>
        <taxon>Chironomidae</taxon>
        <taxon>Clunio</taxon>
    </lineage>
</organism>
<dbReference type="AlphaFoldDB" id="A0A1J1IXN3"/>
<keyword evidence="2" id="KW-1185">Reference proteome</keyword>
<dbReference type="Proteomes" id="UP000183832">
    <property type="component" value="Unassembled WGS sequence"/>
</dbReference>
<name>A0A1J1IXN3_9DIPT</name>
<dbReference type="EMBL" id="CVRI01000063">
    <property type="protein sequence ID" value="CRL04332.1"/>
    <property type="molecule type" value="Genomic_DNA"/>
</dbReference>
<evidence type="ECO:0000313" key="1">
    <source>
        <dbReference type="EMBL" id="CRL04332.1"/>
    </source>
</evidence>
<reference evidence="1 2" key="1">
    <citation type="submission" date="2015-04" db="EMBL/GenBank/DDBJ databases">
        <authorList>
            <person name="Syromyatnikov M.Y."/>
            <person name="Popov V.N."/>
        </authorList>
    </citation>
    <scope>NUCLEOTIDE SEQUENCE [LARGE SCALE GENOMIC DNA]</scope>
</reference>
<protein>
    <submittedName>
        <fullName evidence="1">CLUMA_CG017426, isoform A</fullName>
    </submittedName>
</protein>
<gene>
    <name evidence="1" type="ORF">CLUMA_CG017426</name>
</gene>